<accession>A0A562MA09</accession>
<sequence length="295" mass="32703">MLYNSTRAVVITLRYPDIMRKVFKVLTLTYCAVFLSACSSNYLMTFNGENVKKDEDKGTFSFNNDTVQIDYSFADRDGRIYLRIENKIDKPILWDLKSSAMVINGKTQGYSAEQAAFNGKMNASVSDIGASKSTIFNDTWVNGYITGSVSLPKDVVLIPPHAYVDGHYFDFKNDVKSIVRSSQKEKVYMYDMSGESFAVKLARFEGADSPYSLRSYLSYSILEDGKAIVKTTEQKFYAAQLWQTGSVALNDIIELYNKRGDVLAVKEKKGQGAMLVGGALALTAVAAAIDPKAAE</sequence>
<feature type="transmembrane region" description="Helical" evidence="1">
    <location>
        <begin position="22"/>
        <end position="44"/>
    </location>
</feature>
<evidence type="ECO:0000256" key="1">
    <source>
        <dbReference type="SAM" id="Phobius"/>
    </source>
</evidence>
<keyword evidence="1" id="KW-1133">Transmembrane helix</keyword>
<name>A0A562MA09_9SPHI</name>
<dbReference type="EMBL" id="VLKR01000026">
    <property type="protein sequence ID" value="TWI16779.1"/>
    <property type="molecule type" value="Genomic_DNA"/>
</dbReference>
<keyword evidence="1" id="KW-0472">Membrane</keyword>
<evidence type="ECO:0000313" key="2">
    <source>
        <dbReference type="EMBL" id="TWI16779.1"/>
    </source>
</evidence>
<proteinExistence type="predicted"/>
<evidence type="ECO:0000313" key="3">
    <source>
        <dbReference type="Proteomes" id="UP000315908"/>
    </source>
</evidence>
<comment type="caution">
    <text evidence="2">The sequence shown here is derived from an EMBL/GenBank/DDBJ whole genome shotgun (WGS) entry which is preliminary data.</text>
</comment>
<dbReference type="Proteomes" id="UP000315908">
    <property type="component" value="Unassembled WGS sequence"/>
</dbReference>
<keyword evidence="1" id="KW-0812">Transmembrane</keyword>
<organism evidence="2 3">
    <name type="scientific">Sphingobacterium siyangense</name>
    <dbReference type="NCBI Taxonomy" id="459529"/>
    <lineage>
        <taxon>Bacteria</taxon>
        <taxon>Pseudomonadati</taxon>
        <taxon>Bacteroidota</taxon>
        <taxon>Sphingobacteriia</taxon>
        <taxon>Sphingobacteriales</taxon>
        <taxon>Sphingobacteriaceae</taxon>
        <taxon>Sphingobacterium</taxon>
    </lineage>
</organism>
<dbReference type="AlphaFoldDB" id="A0A562MA09"/>
<reference evidence="2 3" key="1">
    <citation type="journal article" date="2015" name="Stand. Genomic Sci.">
        <title>Genomic Encyclopedia of Bacterial and Archaeal Type Strains, Phase III: the genomes of soil and plant-associated and newly described type strains.</title>
        <authorList>
            <person name="Whitman W.B."/>
            <person name="Woyke T."/>
            <person name="Klenk H.P."/>
            <person name="Zhou Y."/>
            <person name="Lilburn T.G."/>
            <person name="Beck B.J."/>
            <person name="De Vos P."/>
            <person name="Vandamme P."/>
            <person name="Eisen J.A."/>
            <person name="Garrity G."/>
            <person name="Hugenholtz P."/>
            <person name="Kyrpides N.C."/>
        </authorList>
    </citation>
    <scope>NUCLEOTIDE SEQUENCE [LARGE SCALE GENOMIC DNA]</scope>
    <source>
        <strain evidence="2 3">CGMCC 1.6855</strain>
    </source>
</reference>
<gene>
    <name evidence="2" type="ORF">IQ31_04126</name>
</gene>
<protein>
    <submittedName>
        <fullName evidence="2">Uncharacterized protein</fullName>
    </submittedName>
</protein>